<evidence type="ECO:0000256" key="4">
    <source>
        <dbReference type="ARBA" id="ARBA00023033"/>
    </source>
</evidence>
<keyword evidence="1" id="KW-0285">Flavoprotein</keyword>
<dbReference type="OrthoDB" id="7684at2157"/>
<feature type="domain" description="Luciferase-like" evidence="5">
    <location>
        <begin position="1"/>
        <end position="292"/>
    </location>
</feature>
<evidence type="ECO:0000259" key="5">
    <source>
        <dbReference type="Pfam" id="PF00296"/>
    </source>
</evidence>
<keyword evidence="2" id="KW-0288">FMN</keyword>
<evidence type="ECO:0000313" key="7">
    <source>
        <dbReference type="Proteomes" id="UP000198775"/>
    </source>
</evidence>
<dbReference type="InterPro" id="IPR050172">
    <property type="entry name" value="SsuD_RutA_monooxygenase"/>
</dbReference>
<sequence length="319" mass="35755">MRLGYHCASFHFPESDASAFESAISLARRLDEAGFDWFSTMDHLWQLPFVGQRDEPYFDAYTTLPAVARETDRMEMGALVTSPHYRNPAMLGRQLTTLDHASDGRAVFGIGAGWFEEEYDAYGFEYPDPERRVHDLRDTVSLVQAMWRKSSPLSHETDRHSVEDLYLEPKPVQDGGPDVLVGGGGEDLLLKAVADLADRWNVPGVSPDAFERKLGILAEYCERFGTDFDAIEKTVLQTAVIRDSAEAAHDAYERLQRETAAADPTPRDDHRGLVGTPEEVLDGLETFDELGAEMVMVRAERNDPETIDHLVEDVLTSMD</sequence>
<dbReference type="Proteomes" id="UP000198775">
    <property type="component" value="Unassembled WGS sequence"/>
</dbReference>
<keyword evidence="3" id="KW-0560">Oxidoreductase</keyword>
<dbReference type="RefSeq" id="WP_092660119.1">
    <property type="nucleotide sequence ID" value="NZ_FOCX01000009.1"/>
</dbReference>
<proteinExistence type="predicted"/>
<accession>A0A1H8MT42</accession>
<dbReference type="PANTHER" id="PTHR42847">
    <property type="entry name" value="ALKANESULFONATE MONOOXYGENASE"/>
    <property type="match status" value="1"/>
</dbReference>
<dbReference type="InterPro" id="IPR036661">
    <property type="entry name" value="Luciferase-like_sf"/>
</dbReference>
<evidence type="ECO:0000313" key="6">
    <source>
        <dbReference type="EMBL" id="SEO20592.1"/>
    </source>
</evidence>
<evidence type="ECO:0000256" key="2">
    <source>
        <dbReference type="ARBA" id="ARBA00022643"/>
    </source>
</evidence>
<dbReference type="PANTHER" id="PTHR42847:SF4">
    <property type="entry name" value="ALKANESULFONATE MONOOXYGENASE-RELATED"/>
    <property type="match status" value="1"/>
</dbReference>
<keyword evidence="7" id="KW-1185">Reference proteome</keyword>
<dbReference type="GO" id="GO:0046306">
    <property type="term" value="P:alkanesulfonate catabolic process"/>
    <property type="evidence" value="ECO:0007669"/>
    <property type="project" value="TreeGrafter"/>
</dbReference>
<name>A0A1H8MT42_9EURY</name>
<protein>
    <submittedName>
        <fullName evidence="6">Flavin-dependent oxidoreductase, luciferase family (Includes alkanesulfonate monooxygenase SsuD and methylene tetrahydromethanopterin reductase)</fullName>
    </submittedName>
</protein>
<dbReference type="SUPFAM" id="SSF51679">
    <property type="entry name" value="Bacterial luciferase-like"/>
    <property type="match status" value="1"/>
</dbReference>
<reference evidence="7" key="1">
    <citation type="submission" date="2016-10" db="EMBL/GenBank/DDBJ databases">
        <authorList>
            <person name="Varghese N."/>
            <person name="Submissions S."/>
        </authorList>
    </citation>
    <scope>NUCLEOTIDE SEQUENCE [LARGE SCALE GENOMIC DNA]</scope>
    <source>
        <strain evidence="7">IBRC-M 10043</strain>
    </source>
</reference>
<dbReference type="Pfam" id="PF00296">
    <property type="entry name" value="Bac_luciferase"/>
    <property type="match status" value="1"/>
</dbReference>
<dbReference type="AlphaFoldDB" id="A0A1H8MT42"/>
<dbReference type="Gene3D" id="3.20.20.30">
    <property type="entry name" value="Luciferase-like domain"/>
    <property type="match status" value="1"/>
</dbReference>
<keyword evidence="4 6" id="KW-0503">Monooxygenase</keyword>
<evidence type="ECO:0000256" key="1">
    <source>
        <dbReference type="ARBA" id="ARBA00022630"/>
    </source>
</evidence>
<dbReference type="GO" id="GO:0008726">
    <property type="term" value="F:alkanesulfonate monooxygenase activity"/>
    <property type="evidence" value="ECO:0007669"/>
    <property type="project" value="TreeGrafter"/>
</dbReference>
<organism evidence="6 7">
    <name type="scientific">Halorientalis persicus</name>
    <dbReference type="NCBI Taxonomy" id="1367881"/>
    <lineage>
        <taxon>Archaea</taxon>
        <taxon>Methanobacteriati</taxon>
        <taxon>Methanobacteriota</taxon>
        <taxon>Stenosarchaea group</taxon>
        <taxon>Halobacteria</taxon>
        <taxon>Halobacteriales</taxon>
        <taxon>Haloarculaceae</taxon>
        <taxon>Halorientalis</taxon>
    </lineage>
</organism>
<evidence type="ECO:0000256" key="3">
    <source>
        <dbReference type="ARBA" id="ARBA00023002"/>
    </source>
</evidence>
<dbReference type="EMBL" id="FOCX01000009">
    <property type="protein sequence ID" value="SEO20592.1"/>
    <property type="molecule type" value="Genomic_DNA"/>
</dbReference>
<gene>
    <name evidence="6" type="ORF">SAMN05216388_1009116</name>
</gene>
<dbReference type="InterPro" id="IPR011251">
    <property type="entry name" value="Luciferase-like_dom"/>
</dbReference>